<dbReference type="InParanoid" id="A0A409VKP0"/>
<comment type="caution">
    <text evidence="2">The sequence shown here is derived from an EMBL/GenBank/DDBJ whole genome shotgun (WGS) entry which is preliminary data.</text>
</comment>
<evidence type="ECO:0000256" key="1">
    <source>
        <dbReference type="SAM" id="MobiDB-lite"/>
    </source>
</evidence>
<feature type="compositionally biased region" description="Low complexity" evidence="1">
    <location>
        <begin position="164"/>
        <end position="176"/>
    </location>
</feature>
<feature type="region of interest" description="Disordered" evidence="1">
    <location>
        <begin position="195"/>
        <end position="240"/>
    </location>
</feature>
<dbReference type="EMBL" id="NHYE01005620">
    <property type="protein sequence ID" value="PPQ66834.1"/>
    <property type="molecule type" value="Genomic_DNA"/>
</dbReference>
<proteinExistence type="predicted"/>
<evidence type="ECO:0000313" key="2">
    <source>
        <dbReference type="EMBL" id="PPQ66834.1"/>
    </source>
</evidence>
<dbReference type="Proteomes" id="UP000284706">
    <property type="component" value="Unassembled WGS sequence"/>
</dbReference>
<feature type="region of interest" description="Disordered" evidence="1">
    <location>
        <begin position="279"/>
        <end position="311"/>
    </location>
</feature>
<accession>A0A409VKP0</accession>
<dbReference type="OrthoDB" id="3071192at2759"/>
<evidence type="ECO:0000313" key="3">
    <source>
        <dbReference type="Proteomes" id="UP000284706"/>
    </source>
</evidence>
<protein>
    <submittedName>
        <fullName evidence="2">Uncharacterized protein</fullName>
    </submittedName>
</protein>
<name>A0A409VKP0_9AGAR</name>
<reference evidence="2 3" key="1">
    <citation type="journal article" date="2018" name="Evol. Lett.">
        <title>Horizontal gene cluster transfer increased hallucinogenic mushroom diversity.</title>
        <authorList>
            <person name="Reynolds H.T."/>
            <person name="Vijayakumar V."/>
            <person name="Gluck-Thaler E."/>
            <person name="Korotkin H.B."/>
            <person name="Matheny P.B."/>
            <person name="Slot J.C."/>
        </authorList>
    </citation>
    <scope>NUCLEOTIDE SEQUENCE [LARGE SCALE GENOMIC DNA]</scope>
    <source>
        <strain evidence="2 3">SRW20</strain>
    </source>
</reference>
<organism evidence="2 3">
    <name type="scientific">Gymnopilus dilepis</name>
    <dbReference type="NCBI Taxonomy" id="231916"/>
    <lineage>
        <taxon>Eukaryota</taxon>
        <taxon>Fungi</taxon>
        <taxon>Dikarya</taxon>
        <taxon>Basidiomycota</taxon>
        <taxon>Agaricomycotina</taxon>
        <taxon>Agaricomycetes</taxon>
        <taxon>Agaricomycetidae</taxon>
        <taxon>Agaricales</taxon>
        <taxon>Agaricineae</taxon>
        <taxon>Hymenogastraceae</taxon>
        <taxon>Gymnopilus</taxon>
    </lineage>
</organism>
<feature type="compositionally biased region" description="Low complexity" evidence="1">
    <location>
        <begin position="63"/>
        <end position="72"/>
    </location>
</feature>
<sequence>MAMPNVFVVPPEEDDSPPWCFFSADDSDVVEVVHVRRTVHPEPEQTPPRTLRSRASNVLRSLKGSLRSSRNRLSLEDMDDQTGEETVERPRTPSISRRRSSVLSQLFVEPQQLHSRSSTSTLHPAVDTDSLPPSTLPLASAFPCSSSHRSSLYSAMDPDDARRSASSPTPTTSSVRTSRRRFSMLSLQKLFSFSATTTPPTPYDESGEETTTSDSSPSAASSLSSISTPQTPTSTEELNPDRAIHTDLQIFDSLDSVFEAHGDTGLGLGFILEIEPGTSTSTQASASRKRSFSAPWNFKRPGKPPSASLTQNPVIDTDLVDASLEMRLDSLHFDSLSFDADRF</sequence>
<feature type="compositionally biased region" description="Polar residues" evidence="1">
    <location>
        <begin position="112"/>
        <end position="122"/>
    </location>
</feature>
<feature type="compositionally biased region" description="Polar residues" evidence="1">
    <location>
        <begin position="143"/>
        <end position="153"/>
    </location>
</feature>
<dbReference type="AlphaFoldDB" id="A0A409VKP0"/>
<feature type="compositionally biased region" description="Low complexity" evidence="1">
    <location>
        <begin position="209"/>
        <end position="237"/>
    </location>
</feature>
<keyword evidence="3" id="KW-1185">Reference proteome</keyword>
<gene>
    <name evidence="2" type="ORF">CVT26_009614</name>
</gene>
<feature type="compositionally biased region" description="Acidic residues" evidence="1">
    <location>
        <begin position="76"/>
        <end position="85"/>
    </location>
</feature>
<feature type="region of interest" description="Disordered" evidence="1">
    <location>
        <begin position="63"/>
        <end position="179"/>
    </location>
</feature>